<evidence type="ECO:0000313" key="1">
    <source>
        <dbReference type="EMBL" id="KAJ8623186.1"/>
    </source>
</evidence>
<protein>
    <submittedName>
        <fullName evidence="1">Uncharacterized protein</fullName>
    </submittedName>
</protein>
<sequence length="799" mass="87682">MDLQSTKLDYFDDMQMLRSRATILSHIQEGEENRHALILDSTIFHPQGGGQPADTGFITNEERNLKFVVQDVRFKDGIVFHYGIFDTQEGFTPNLESGQEVCLQVDEQRRVLNSRLHSAGHLLDICMKNVGLAHLEPGKGYHFPDGPFVEHKGTIAQNELQSKQKELEMEANKLISNGGKVFATVLPYAEATEMCGGSLPAYISESSTPRILKLGDNPGCPCGGTHVADIADIRSFKVTHIRTRKGLTKVKKEKERKQDHNTVTKEPAPSHSQAMLGKPTVGQDGELNVSFGYQCTSKKGSFCKASDVFQSPTETYEEDRKIRRRSSSFSCLSGAALSANATLANTNLCNGLIGAGILPGLDSPKSFRRVPSSQSFSRLDILSSSYQSNNSTLSGSLSTSQSESFGWDSILLESMSAPSRSEGFLNAVEVQIAGGAAGEDRVQAVCSEEKGWVFCSIYDGFNGRDAADFLAGTLYESIGFYLNLLDWPKNQQKHLSLDESNSDGSLLYFLEDGSFEEKLSLRTNTIKDSVDITEEVTVLPSARVLENLQRALGQAESEFLNMVEQEMDDRPDLVSVGSCVLVVLLHGKDLYTLNLGDSRAVLATSEGTHTDDNDNLVAVQLTDSHNVDNETERMQLLCDHPDDPSTIVAGRVKGKLRVTRAFGVGYLKKRNMNDALMGILRVRNLVSPPYISSQPSLNVHRISKGDRFVILGSDGLFDFFSNDEAVKLVHLYILSNPSGDPAKYLLEQLVARAAENAGFTTEELMSIPAGSKRKYHDDVTVIVIILGSNQRTMKASTCL</sequence>
<dbReference type="Proteomes" id="UP001234297">
    <property type="component" value="Chromosome 10"/>
</dbReference>
<dbReference type="EMBL" id="CM056818">
    <property type="protein sequence ID" value="KAJ8623186.1"/>
    <property type="molecule type" value="Genomic_DNA"/>
</dbReference>
<reference evidence="1 2" key="1">
    <citation type="journal article" date="2022" name="Hortic Res">
        <title>A haplotype resolved chromosomal level avocado genome allows analysis of novel avocado genes.</title>
        <authorList>
            <person name="Nath O."/>
            <person name="Fletcher S.J."/>
            <person name="Hayward A."/>
            <person name="Shaw L.M."/>
            <person name="Masouleh A.K."/>
            <person name="Furtado A."/>
            <person name="Henry R.J."/>
            <person name="Mitter N."/>
        </authorList>
    </citation>
    <scope>NUCLEOTIDE SEQUENCE [LARGE SCALE GENOMIC DNA]</scope>
    <source>
        <strain evidence="2">cv. Hass</strain>
    </source>
</reference>
<organism evidence="1 2">
    <name type="scientific">Persea americana</name>
    <name type="common">Avocado</name>
    <dbReference type="NCBI Taxonomy" id="3435"/>
    <lineage>
        <taxon>Eukaryota</taxon>
        <taxon>Viridiplantae</taxon>
        <taxon>Streptophyta</taxon>
        <taxon>Embryophyta</taxon>
        <taxon>Tracheophyta</taxon>
        <taxon>Spermatophyta</taxon>
        <taxon>Magnoliopsida</taxon>
        <taxon>Magnoliidae</taxon>
        <taxon>Laurales</taxon>
        <taxon>Lauraceae</taxon>
        <taxon>Persea</taxon>
    </lineage>
</organism>
<evidence type="ECO:0000313" key="2">
    <source>
        <dbReference type="Proteomes" id="UP001234297"/>
    </source>
</evidence>
<accession>A0ACC2KPS5</accession>
<name>A0ACC2KPS5_PERAE</name>
<comment type="caution">
    <text evidence="1">The sequence shown here is derived from an EMBL/GenBank/DDBJ whole genome shotgun (WGS) entry which is preliminary data.</text>
</comment>
<keyword evidence="2" id="KW-1185">Reference proteome</keyword>
<gene>
    <name evidence="1" type="ORF">MRB53_031715</name>
</gene>
<proteinExistence type="predicted"/>